<dbReference type="Pfam" id="PF13505">
    <property type="entry name" value="OMP_b-brl"/>
    <property type="match status" value="1"/>
</dbReference>
<feature type="chain" id="PRO_5029788153" evidence="2">
    <location>
        <begin position="21"/>
        <end position="207"/>
    </location>
</feature>
<proteinExistence type="predicted"/>
<dbReference type="InterPro" id="IPR027385">
    <property type="entry name" value="Beta-barrel_OMP"/>
</dbReference>
<dbReference type="AlphaFoldDB" id="A0A7M1S6B3"/>
<feature type="domain" description="Outer membrane protein beta-barrel" evidence="3">
    <location>
        <begin position="45"/>
        <end position="207"/>
    </location>
</feature>
<dbReference type="EMBL" id="CP063164">
    <property type="protein sequence ID" value="QOR62632.1"/>
    <property type="molecule type" value="Genomic_DNA"/>
</dbReference>
<reference evidence="4 5" key="1">
    <citation type="submission" date="2020-10" db="EMBL/GenBank/DDBJ databases">
        <title>The genome of sulfurovum sp.</title>
        <authorList>
            <person name="Xie S."/>
            <person name="Shao Z."/>
            <person name="Jiang L."/>
        </authorList>
    </citation>
    <scope>NUCLEOTIDE SEQUENCE [LARGE SCALE GENOMIC DNA]</scope>
    <source>
        <strain evidence="4 5">ST-419</strain>
    </source>
</reference>
<dbReference type="SUPFAM" id="SSF56925">
    <property type="entry name" value="OMPA-like"/>
    <property type="match status" value="1"/>
</dbReference>
<accession>A0A7M1S6B3</accession>
<evidence type="ECO:0000313" key="4">
    <source>
        <dbReference type="EMBL" id="QOR62632.1"/>
    </source>
</evidence>
<evidence type="ECO:0000313" key="5">
    <source>
        <dbReference type="Proteomes" id="UP000595074"/>
    </source>
</evidence>
<evidence type="ECO:0000256" key="1">
    <source>
        <dbReference type="ARBA" id="ARBA00022729"/>
    </source>
</evidence>
<feature type="signal peptide" evidence="2">
    <location>
        <begin position="1"/>
        <end position="20"/>
    </location>
</feature>
<dbReference type="Proteomes" id="UP000595074">
    <property type="component" value="Chromosome"/>
</dbReference>
<organism evidence="4 5">
    <name type="scientific">Sulfurovum indicum</name>
    <dbReference type="NCBI Taxonomy" id="2779528"/>
    <lineage>
        <taxon>Bacteria</taxon>
        <taxon>Pseudomonadati</taxon>
        <taxon>Campylobacterota</taxon>
        <taxon>Epsilonproteobacteria</taxon>
        <taxon>Campylobacterales</taxon>
        <taxon>Sulfurovaceae</taxon>
        <taxon>Sulfurovum</taxon>
    </lineage>
</organism>
<protein>
    <submittedName>
        <fullName evidence="4">Porin family protein</fullName>
    </submittedName>
</protein>
<sequence>MKKRVFAALAVAAWSSFAVAGGDMLNSKEVEPAVALPVVIDEPADESGFYAGLALSALSARDASVSMDLFSGQDGQDRLGNVTLQAGYNFNTYMALEGRYTTSVSQEDRVEMEGWSLFVKPQYPLDESFSIYALLGFGNVTLNGVNGINIDVDDTGFQWGVGMSYLIMEDLSLFTDYTSLGNDMDGFYDGASKADADAVTVGVTYSF</sequence>
<dbReference type="InterPro" id="IPR011250">
    <property type="entry name" value="OMP/PagP_B-barrel"/>
</dbReference>
<keyword evidence="1 2" id="KW-0732">Signal</keyword>
<name>A0A7M1S6B3_9BACT</name>
<keyword evidence="5" id="KW-1185">Reference proteome</keyword>
<dbReference type="RefSeq" id="WP_197549450.1">
    <property type="nucleotide sequence ID" value="NZ_CP063164.1"/>
</dbReference>
<evidence type="ECO:0000256" key="2">
    <source>
        <dbReference type="SAM" id="SignalP"/>
    </source>
</evidence>
<dbReference type="KEGG" id="sinu:IMZ28_03945"/>
<gene>
    <name evidence="4" type="ORF">IMZ28_03945</name>
</gene>
<evidence type="ECO:0000259" key="3">
    <source>
        <dbReference type="Pfam" id="PF13505"/>
    </source>
</evidence>
<dbReference type="Gene3D" id="2.40.160.20">
    <property type="match status" value="1"/>
</dbReference>